<feature type="domain" description="EGF-like" evidence="10">
    <location>
        <begin position="247"/>
        <end position="285"/>
    </location>
</feature>
<feature type="disulfide bond" evidence="6">
    <location>
        <begin position="1840"/>
        <end position="1849"/>
    </location>
</feature>
<feature type="domain" description="EGF-like" evidence="10">
    <location>
        <begin position="612"/>
        <end position="649"/>
    </location>
</feature>
<feature type="signal peptide" evidence="8">
    <location>
        <begin position="1"/>
        <end position="26"/>
    </location>
</feature>
<feature type="disulfide bond" evidence="6">
    <location>
        <begin position="935"/>
        <end position="944"/>
    </location>
</feature>
<feature type="domain" description="EGF-like" evidence="10">
    <location>
        <begin position="1432"/>
        <end position="1468"/>
    </location>
</feature>
<dbReference type="EMBL" id="VTPC01091100">
    <property type="protein sequence ID" value="KAF2879672.1"/>
    <property type="molecule type" value="Genomic_DNA"/>
</dbReference>
<sequence length="2127" mass="235571">MYSKLVTRTFYIIILYVLSISKLSNQQQLGPSEQPEAFFNGSSYIRLETTISLKRHISFSFRSCVGGELFSQTRKDYSIELSVNPEDVLFRVKTPEKYYDERIHGNYLNNKWHVIHLTYKLGNLTLSVDDDSRLLANSTYRSELLTSPELYDDGAILIVGNHFVGCILEGPSITFNTSVLHPHNVIFGTCPIPMNSCVPREDFKESRAIDYCTTEPCMRHGSCMNGQNTYSCICLPRYSGKNCEIDLGNLCDKDPNLCKNGGTCYENNGNYNCNCLPGFEGRYCEQEVTINPLCSQNPCLNDGICRLHPSGSKIECICLPGFTGINCETNINECQPNPCLNNGICTDGNNSYTCECGHTGYSGRNCEINENECRSNPCLNYGTCFDTYGGYTCQCPPGFDGKNCQYNVYECISQPCLNNGQCIDKLGSYECRCQPGFAGENCELEVHQTACTHPNCSAEIVCINNPCLNGGTCSPSLSSYNCTCAAGFTGIHCQINVDECLSNPCLNGGLCIDIQNGYYCNCTEQWMGPNCDRPYDICEIKPCYNNGTCISSSNKREFTCECLKGFEGYTCEINTDDCAGIICPRGQICVDLVDGYECRCPTGYIGLRCEKDIDECEVHNGLCKNGICINNSGGYQCYCKPGYTGEDCSLDFNECLSMPCQNDGTCINLVNNFECSCPPGYTGKTCTDNIDECEPMPCSAGSTCIDGINQFKCVCLPGLTGKFCHINIDDCESSPCLNGGKCIDGLNSYTCNCTNTGFVGIHCETNIDDCIENPCVNGGQCIDGINDYHCQCFPGYTGKNCEEDINECESSPCKNSGICLERSNITLYQSKVIGSLNMSLPEIFHKPFSYENVAGYECLCVPGVMGRNCEIDIDECESSPCVKGNCVDKIGGYICECDEGYEGTHCEIDIDECEKYHPCKRGVCVDKRAGYYCKCEPEYGGKNCSVQLTGCFENPCANNGTCKPYLVNETEHKFNCSCSNGFHGHTCEKVTTMSLSGQSSVTVNTTRDEGYDIQFRFKTTLGDGLLAVGKGLTYYILELSRGRLNLHSSLLNKWEGVFIGSNLNDSNWQRVFVAINSSHLVLSANDEQTIYPITFNENYNVTYTSFPTTYIGGVPNNLRKLAHTQPFLVGCLEDVLINGEWVLPEVQNSSAIDFLEVEVGCHREPQCNPNPCHSGGHCTDKWRDFRCTCERPYLGHTCQYNYTAATFGYENITNSLVTVTVADAARRAVRSIVDISMFIRTRQSRGQIFYLGSALNPNNIVEETYIAAQLEGGELLVRIQFNATPEAYTVGGVKLNNGHNHLIEVIRNMTLVQVKLNGTEYFRKTISATGTLDAQVLFLGGQPQLRPVRQAADGPTVITKADMTTTTGSAAAVTTPLSMIHFKGIIQDVQISNGSKVMVVEFFPLKVAELDIPMSFGTVTFDDSTILEGVLSDDSCKINPCHHNGVCVNTWNDYRCMCTRGFKGKDCTEQEFCELEGCPEDALCRNLEDGYECIANATFDGETLPLVYGFVENATKPAYFDSFELMYRTRSWGTIFFAKYLENYFVVFVYHDKVFINWNIGGSIQNKQFRKEHFEGQWLTLYLEVKENTLRGGFKELVKDDIPNFIAEGFDVMSFTEMLAKGTIMIGGSDNKTFDYRSILENEDYSNVTAYVTVTDTTTDFAFTSNAVELPENGFTTDTPLPLFRADINKTSDRFKGCLGEIRIGKLLLPFYNSSRLYKRNYPDEYFDLNAISSFSIGCQLCYNSDCYNGGQCSDPINTYRCNCPLGFTADDCSIDINECENNKCQNGATCIDKIAKYECNCAPGYDGNFCENEIDECESNPCHHGGTCVDLLASFKCECPEDYVGRQCEALRLITCENQPCKDGATCQDGKNIKTGNNFTCVCTEGYEGPLCDTAYCLRQHCEFGFCNTTEQEPICQCQPGFEGKYCEININDCDLPTGNPCKHGGICIDGANRYDCNCTSTGYTGLLCEMDIDECTELTNACGEGICKNVPGSYICDCPKGSCGYGCEVYDPCQRDPCEHGKCISNCKDVPDYICECEEHFGGKNCTEDKLTSPLEADGINILYIIIPIIVIILVALMIGAAILVNMARSKRATRGTYSPSAQEFCNPRVELDHVLKPPPEERLI</sequence>
<dbReference type="GO" id="GO:0030154">
    <property type="term" value="P:cell differentiation"/>
    <property type="evidence" value="ECO:0007669"/>
    <property type="project" value="UniProtKB-ARBA"/>
</dbReference>
<evidence type="ECO:0000259" key="9">
    <source>
        <dbReference type="PROSITE" id="PS50025"/>
    </source>
</evidence>
<dbReference type="InterPro" id="IPR000742">
    <property type="entry name" value="EGF"/>
</dbReference>
<feature type="domain" description="Laminin G" evidence="9">
    <location>
        <begin position="990"/>
        <end position="1161"/>
    </location>
</feature>
<feature type="domain" description="EGF-like" evidence="10">
    <location>
        <begin position="2011"/>
        <end position="2049"/>
    </location>
</feature>
<keyword evidence="3" id="KW-0677">Repeat</keyword>
<dbReference type="SUPFAM" id="SSF57184">
    <property type="entry name" value="Growth factor receptor domain"/>
    <property type="match status" value="4"/>
</dbReference>
<organism evidence="11 12">
    <name type="scientific">Ignelater luminosus</name>
    <name type="common">Cucubano</name>
    <name type="synonym">Pyrophorus luminosus</name>
    <dbReference type="NCBI Taxonomy" id="2038154"/>
    <lineage>
        <taxon>Eukaryota</taxon>
        <taxon>Metazoa</taxon>
        <taxon>Ecdysozoa</taxon>
        <taxon>Arthropoda</taxon>
        <taxon>Hexapoda</taxon>
        <taxon>Insecta</taxon>
        <taxon>Pterygota</taxon>
        <taxon>Neoptera</taxon>
        <taxon>Endopterygota</taxon>
        <taxon>Coleoptera</taxon>
        <taxon>Polyphaga</taxon>
        <taxon>Elateriformia</taxon>
        <taxon>Elateroidea</taxon>
        <taxon>Elateridae</taxon>
        <taxon>Agrypninae</taxon>
        <taxon>Pyrophorini</taxon>
        <taxon>Ignelater</taxon>
    </lineage>
</organism>
<dbReference type="GO" id="GO:0051241">
    <property type="term" value="P:negative regulation of multicellular organismal process"/>
    <property type="evidence" value="ECO:0007669"/>
    <property type="project" value="UniProtKB-ARBA"/>
</dbReference>
<dbReference type="SMART" id="SM00179">
    <property type="entry name" value="EGF_CA"/>
    <property type="match status" value="25"/>
</dbReference>
<feature type="disulfide bond" evidence="6">
    <location>
        <begin position="792"/>
        <end position="801"/>
    </location>
</feature>
<evidence type="ECO:0000313" key="11">
    <source>
        <dbReference type="EMBL" id="KAF2879672.1"/>
    </source>
</evidence>
<name>A0A8K0FXD1_IGNLU</name>
<evidence type="ECO:0000256" key="7">
    <source>
        <dbReference type="SAM" id="Phobius"/>
    </source>
</evidence>
<feature type="domain" description="EGF-like" evidence="10">
    <location>
        <begin position="1814"/>
        <end position="1850"/>
    </location>
</feature>
<evidence type="ECO:0000313" key="12">
    <source>
        <dbReference type="Proteomes" id="UP000801492"/>
    </source>
</evidence>
<feature type="domain" description="EGF-like" evidence="10">
    <location>
        <begin position="727"/>
        <end position="764"/>
    </location>
</feature>
<dbReference type="FunFam" id="2.10.25.10:FF:000208">
    <property type="entry name" value="Crumbs 2, cell polarity complex component"/>
    <property type="match status" value="1"/>
</dbReference>
<evidence type="ECO:0000259" key="10">
    <source>
        <dbReference type="PROSITE" id="PS50026"/>
    </source>
</evidence>
<feature type="domain" description="EGF-like" evidence="10">
    <location>
        <begin position="369"/>
        <end position="405"/>
    </location>
</feature>
<dbReference type="SUPFAM" id="SSF57196">
    <property type="entry name" value="EGF/Laminin"/>
    <property type="match status" value="14"/>
</dbReference>
<feature type="disulfide bond" evidence="6">
    <location>
        <begin position="1458"/>
        <end position="1467"/>
    </location>
</feature>
<keyword evidence="12" id="KW-1185">Reference proteome</keyword>
<dbReference type="CDD" id="cd00054">
    <property type="entry name" value="EGF_CA"/>
    <property type="match status" value="21"/>
</dbReference>
<feature type="disulfide bond" evidence="6">
    <location>
        <begin position="876"/>
        <end position="886"/>
    </location>
</feature>
<dbReference type="InterPro" id="IPR013320">
    <property type="entry name" value="ConA-like_dom_sf"/>
</dbReference>
<dbReference type="PROSITE" id="PS01187">
    <property type="entry name" value="EGF_CA"/>
    <property type="match status" value="13"/>
</dbReference>
<evidence type="ECO:0008006" key="13">
    <source>
        <dbReference type="Google" id="ProtNLM"/>
    </source>
</evidence>
<dbReference type="Pfam" id="PF07645">
    <property type="entry name" value="EGF_CA"/>
    <property type="match status" value="4"/>
</dbReference>
<reference evidence="11" key="1">
    <citation type="submission" date="2019-08" db="EMBL/GenBank/DDBJ databases">
        <title>The genome of the North American firefly Photinus pyralis.</title>
        <authorList>
            <consortium name="Photinus pyralis genome working group"/>
            <person name="Fallon T.R."/>
            <person name="Sander Lower S.E."/>
            <person name="Weng J.-K."/>
        </authorList>
    </citation>
    <scope>NUCLEOTIDE SEQUENCE</scope>
    <source>
        <strain evidence="11">TRF0915ILg1</strain>
        <tissue evidence="11">Whole body</tissue>
    </source>
</reference>
<feature type="disulfide bond" evidence="6">
    <location>
        <begin position="2020"/>
        <end position="2037"/>
    </location>
</feature>
<keyword evidence="1 6" id="KW-0245">EGF-like domain</keyword>
<dbReference type="SUPFAM" id="SSF49899">
    <property type="entry name" value="Concanavalin A-like lectins/glucanases"/>
    <property type="match status" value="4"/>
</dbReference>
<feature type="disulfide bond" evidence="6">
    <location>
        <begin position="1919"/>
        <end position="1928"/>
    </location>
</feature>
<dbReference type="FunFam" id="2.10.25.10:FF:000066">
    <property type="entry name" value="FAT atypical cadherin 4"/>
    <property type="match status" value="1"/>
</dbReference>
<feature type="domain" description="EGF-like" evidence="10">
    <location>
        <begin position="407"/>
        <end position="443"/>
    </location>
</feature>
<dbReference type="InterPro" id="IPR018097">
    <property type="entry name" value="EGF_Ca-bd_CS"/>
</dbReference>
<dbReference type="OrthoDB" id="283575at2759"/>
<comment type="caution">
    <text evidence="11">The sequence shown here is derived from an EMBL/GenBank/DDBJ whole genome shotgun (WGS) entry which is preliminary data.</text>
</comment>
<feature type="disulfide bond" evidence="6">
    <location>
        <begin position="2000"/>
        <end position="2009"/>
    </location>
</feature>
<dbReference type="PROSITE" id="PS50026">
    <property type="entry name" value="EGF_3"/>
    <property type="match status" value="28"/>
</dbReference>
<feature type="domain" description="EGF-like" evidence="10">
    <location>
        <begin position="574"/>
        <end position="610"/>
    </location>
</feature>
<keyword evidence="7" id="KW-0472">Membrane</keyword>
<gene>
    <name evidence="11" type="ORF">ILUMI_26500</name>
</gene>
<feature type="domain" description="EGF-like" evidence="10">
    <location>
        <begin position="458"/>
        <end position="494"/>
    </location>
</feature>
<keyword evidence="7" id="KW-1133">Transmembrane helix</keyword>
<feature type="domain" description="EGF-like" evidence="10">
    <location>
        <begin position="534"/>
        <end position="572"/>
    </location>
</feature>
<dbReference type="FunFam" id="2.10.25.10:FF:000004">
    <property type="entry name" value="Neurogenic locus notch 1"/>
    <property type="match status" value="1"/>
</dbReference>
<dbReference type="InterPro" id="IPR001791">
    <property type="entry name" value="Laminin_G"/>
</dbReference>
<feature type="disulfide bond" evidence="6">
    <location>
        <begin position="484"/>
        <end position="493"/>
    </location>
</feature>
<dbReference type="FunFam" id="2.10.25.10:FF:000122">
    <property type="entry name" value="Protein crumbs homolog 2"/>
    <property type="match status" value="4"/>
</dbReference>
<feature type="domain" description="EGF-like" evidence="10">
    <location>
        <begin position="1973"/>
        <end position="2010"/>
    </location>
</feature>
<dbReference type="InterPro" id="IPR013032">
    <property type="entry name" value="EGF-like_CS"/>
</dbReference>
<feature type="domain" description="EGF-like" evidence="10">
    <location>
        <begin position="1740"/>
        <end position="1774"/>
    </location>
</feature>
<feature type="domain" description="EGF-like" evidence="10">
    <location>
        <begin position="766"/>
        <end position="802"/>
    </location>
</feature>
<keyword evidence="2 8" id="KW-0732">Signal</keyword>
<dbReference type="GO" id="GO:0009653">
    <property type="term" value="P:anatomical structure morphogenesis"/>
    <property type="evidence" value="ECO:0007669"/>
    <property type="project" value="UniProtKB-ARBA"/>
</dbReference>
<feature type="disulfide bond" evidence="6">
    <location>
        <begin position="978"/>
        <end position="987"/>
    </location>
</feature>
<dbReference type="PANTHER" id="PTHR12916">
    <property type="entry name" value="CYTOCHROME C OXIDASE POLYPEPTIDE VIC-2"/>
    <property type="match status" value="1"/>
</dbReference>
<feature type="chain" id="PRO_5035477630" description="Protein crumbs" evidence="8">
    <location>
        <begin position="27"/>
        <end position="2127"/>
    </location>
</feature>
<dbReference type="FunFam" id="2.10.25.10:FF:000123">
    <property type="entry name" value="Crumbs homolog 1 (Drosophila)"/>
    <property type="match status" value="2"/>
</dbReference>
<feature type="domain" description="EGF-like" evidence="10">
    <location>
        <begin position="909"/>
        <end position="945"/>
    </location>
</feature>
<evidence type="ECO:0000256" key="6">
    <source>
        <dbReference type="PROSITE-ProRule" id="PRU00076"/>
    </source>
</evidence>
<feature type="domain" description="EGF-like" evidence="10">
    <location>
        <begin position="1931"/>
        <end position="1971"/>
    </location>
</feature>
<dbReference type="FunFam" id="2.10.25.10:FF:000279">
    <property type="entry name" value="Neurogenic locus notch 1"/>
    <property type="match status" value="1"/>
</dbReference>
<feature type="disulfide bond" evidence="6">
    <location>
        <begin position="433"/>
        <end position="442"/>
    </location>
</feature>
<feature type="domain" description="EGF-like" evidence="10">
    <location>
        <begin position="651"/>
        <end position="687"/>
    </location>
</feature>
<feature type="domain" description="Laminin G" evidence="9">
    <location>
        <begin position="1206"/>
        <end position="1436"/>
    </location>
</feature>
<feature type="disulfide bond" evidence="6">
    <location>
        <begin position="299"/>
        <end position="316"/>
    </location>
</feature>
<feature type="disulfide bond" evidence="6">
    <location>
        <begin position="677"/>
        <end position="686"/>
    </location>
</feature>
<proteinExistence type="predicted"/>
<feature type="disulfide bond" evidence="6">
    <location>
        <begin position="1764"/>
        <end position="1773"/>
    </location>
</feature>
<dbReference type="GO" id="GO:0043226">
    <property type="term" value="C:organelle"/>
    <property type="evidence" value="ECO:0007669"/>
    <property type="project" value="UniProtKB-ARBA"/>
</dbReference>
<dbReference type="GO" id="GO:0005509">
    <property type="term" value="F:calcium ion binding"/>
    <property type="evidence" value="ECO:0007669"/>
    <property type="project" value="InterPro"/>
</dbReference>
<dbReference type="PROSITE" id="PS50025">
    <property type="entry name" value="LAM_G_DOMAIN"/>
    <property type="match status" value="2"/>
</dbReference>
<dbReference type="CDD" id="cd00110">
    <property type="entry name" value="LamG"/>
    <property type="match status" value="3"/>
</dbReference>
<feature type="disulfide bond" evidence="6">
    <location>
        <begin position="715"/>
        <end position="724"/>
    </location>
</feature>
<feature type="disulfide bond" evidence="6">
    <location>
        <begin position="2039"/>
        <end position="2048"/>
    </location>
</feature>
<feature type="domain" description="EGF-like" evidence="10">
    <location>
        <begin position="947"/>
        <end position="988"/>
    </location>
</feature>
<dbReference type="PANTHER" id="PTHR12916:SF13">
    <property type="entry name" value="SUSHI, VON WILLEBRAND FACTOR TYPE A, EGF AND PENTRAXIN DOMAIN-CONTAINING PROTEIN 1-LIKE"/>
    <property type="match status" value="1"/>
</dbReference>
<dbReference type="FunFam" id="2.10.25.10:FF:000434">
    <property type="entry name" value="Predicted protein"/>
    <property type="match status" value="1"/>
</dbReference>
<feature type="disulfide bond" evidence="6">
    <location>
        <begin position="897"/>
        <end position="906"/>
    </location>
</feature>
<keyword evidence="5" id="KW-0325">Glycoprotein</keyword>
<dbReference type="PROSITE" id="PS01186">
    <property type="entry name" value="EGF_2"/>
    <property type="match status" value="18"/>
</dbReference>
<dbReference type="FunFam" id="2.10.25.10:FF:000143">
    <property type="entry name" value="Protein crumbs 1"/>
    <property type="match status" value="1"/>
</dbReference>
<dbReference type="PRINTS" id="PR01983">
    <property type="entry name" value="NOTCH"/>
</dbReference>
<dbReference type="Pfam" id="PF00054">
    <property type="entry name" value="Laminin_G_1"/>
    <property type="match status" value="2"/>
</dbReference>
<dbReference type="FunFam" id="2.60.120.200:FF:000143">
    <property type="entry name" value="Crumbs, isoform D"/>
    <property type="match status" value="1"/>
</dbReference>
<feature type="domain" description="EGF-like" evidence="10">
    <location>
        <begin position="689"/>
        <end position="725"/>
    </location>
</feature>
<dbReference type="FunFam" id="2.10.25.10:FF:000507">
    <property type="entry name" value="Crumbs, isoform C"/>
    <property type="match status" value="1"/>
</dbReference>
<feature type="domain" description="EGF-like" evidence="10">
    <location>
        <begin position="1776"/>
        <end position="1812"/>
    </location>
</feature>
<dbReference type="InterPro" id="IPR049883">
    <property type="entry name" value="NOTCH1_EGF-like"/>
</dbReference>
<dbReference type="InterPro" id="IPR000152">
    <property type="entry name" value="EGF-type_Asp/Asn_hydroxyl_site"/>
</dbReference>
<evidence type="ECO:0000256" key="4">
    <source>
        <dbReference type="ARBA" id="ARBA00023157"/>
    </source>
</evidence>
<feature type="disulfide bond" evidence="6">
    <location>
        <begin position="234"/>
        <end position="243"/>
    </location>
</feature>
<dbReference type="GO" id="GO:0003008">
    <property type="term" value="P:system process"/>
    <property type="evidence" value="ECO:0007669"/>
    <property type="project" value="UniProtKB-ARBA"/>
</dbReference>
<feature type="disulfide bond" evidence="6">
    <location>
        <begin position="395"/>
        <end position="404"/>
    </location>
</feature>
<feature type="domain" description="EGF-like" evidence="10">
    <location>
        <begin position="330"/>
        <end position="367"/>
    </location>
</feature>
<dbReference type="PROSITE" id="PS00010">
    <property type="entry name" value="ASX_HYDROXYL"/>
    <property type="match status" value="20"/>
</dbReference>
<dbReference type="GO" id="GO:0048513">
    <property type="term" value="P:animal organ development"/>
    <property type="evidence" value="ECO:0007669"/>
    <property type="project" value="UniProtKB-ARBA"/>
</dbReference>
<feature type="disulfide bond" evidence="6">
    <location>
        <begin position="318"/>
        <end position="327"/>
    </location>
</feature>
<evidence type="ECO:0000256" key="1">
    <source>
        <dbReference type="ARBA" id="ARBA00022536"/>
    </source>
</evidence>
<evidence type="ECO:0000256" key="5">
    <source>
        <dbReference type="ARBA" id="ARBA00023180"/>
    </source>
</evidence>
<feature type="disulfide bond" evidence="6">
    <location>
        <begin position="522"/>
        <end position="531"/>
    </location>
</feature>
<dbReference type="PROSITE" id="PS00022">
    <property type="entry name" value="EGF_1"/>
    <property type="match status" value="25"/>
</dbReference>
<feature type="domain" description="EGF-like" evidence="10">
    <location>
        <begin position="1899"/>
        <end position="1929"/>
    </location>
</feature>
<dbReference type="Gene3D" id="2.60.120.200">
    <property type="match status" value="3"/>
</dbReference>
<evidence type="ECO:0000256" key="8">
    <source>
        <dbReference type="SAM" id="SignalP"/>
    </source>
</evidence>
<dbReference type="SMART" id="SM00282">
    <property type="entry name" value="LamG"/>
    <property type="match status" value="3"/>
</dbReference>
<protein>
    <recommendedName>
        <fullName evidence="13">Protein crumbs</fullName>
    </recommendedName>
</protein>
<dbReference type="Gene3D" id="2.10.25.10">
    <property type="entry name" value="Laminin"/>
    <property type="match status" value="27"/>
</dbReference>
<feature type="transmembrane region" description="Helical" evidence="7">
    <location>
        <begin position="2064"/>
        <end position="2087"/>
    </location>
</feature>
<dbReference type="InterPro" id="IPR009030">
    <property type="entry name" value="Growth_fac_rcpt_cys_sf"/>
</dbReference>
<feature type="disulfide bond" evidence="6">
    <location>
        <begin position="543"/>
        <end position="560"/>
    </location>
</feature>
<feature type="disulfide bond" evidence="6">
    <location>
        <begin position="1884"/>
        <end position="1893"/>
    </location>
</feature>
<evidence type="ECO:0000256" key="2">
    <source>
        <dbReference type="ARBA" id="ARBA00022729"/>
    </source>
</evidence>
<evidence type="ECO:0000256" key="3">
    <source>
        <dbReference type="ARBA" id="ARBA00022737"/>
    </source>
</evidence>
<feature type="disulfide bond" evidence="6">
    <location>
        <begin position="562"/>
        <end position="571"/>
    </location>
</feature>
<accession>A0A8K0FXD1</accession>
<feature type="domain" description="EGF-like" evidence="10">
    <location>
        <begin position="1853"/>
        <end position="1894"/>
    </location>
</feature>
<feature type="disulfide bond" evidence="6">
    <location>
        <begin position="1189"/>
        <end position="1198"/>
    </location>
</feature>
<dbReference type="Proteomes" id="UP000801492">
    <property type="component" value="Unassembled WGS sequence"/>
</dbReference>
<feature type="domain" description="EGF-like" evidence="10">
    <location>
        <begin position="208"/>
        <end position="244"/>
    </location>
</feature>
<keyword evidence="7" id="KW-0812">Transmembrane</keyword>
<feature type="domain" description="EGF-like" evidence="10">
    <location>
        <begin position="496"/>
        <end position="532"/>
    </location>
</feature>
<keyword evidence="4 6" id="KW-1015">Disulfide bond</keyword>
<feature type="disulfide bond" evidence="6">
    <location>
        <begin position="639"/>
        <end position="648"/>
    </location>
</feature>
<dbReference type="PRINTS" id="PR00010">
    <property type="entry name" value="EGFBLOOD"/>
</dbReference>
<feature type="domain" description="EGF-like" evidence="10">
    <location>
        <begin position="290"/>
        <end position="328"/>
    </location>
</feature>
<dbReference type="SMART" id="SM00181">
    <property type="entry name" value="EGF"/>
    <property type="match status" value="29"/>
</dbReference>
<feature type="disulfide bond" evidence="6">
    <location>
        <begin position="600"/>
        <end position="609"/>
    </location>
</feature>
<feature type="domain" description="EGF-like" evidence="10">
    <location>
        <begin position="1163"/>
        <end position="1199"/>
    </location>
</feature>
<dbReference type="Pfam" id="PF00008">
    <property type="entry name" value="EGF"/>
    <property type="match status" value="16"/>
</dbReference>
<dbReference type="GO" id="GO:0051240">
    <property type="term" value="P:positive regulation of multicellular organismal process"/>
    <property type="evidence" value="ECO:0007669"/>
    <property type="project" value="UniProtKB-ARBA"/>
</dbReference>
<feature type="disulfide bond" evidence="6">
    <location>
        <begin position="1802"/>
        <end position="1811"/>
    </location>
</feature>
<dbReference type="InterPro" id="IPR001881">
    <property type="entry name" value="EGF-like_Ca-bd_dom"/>
</dbReference>
<dbReference type="FunFam" id="2.10.25.10:FF:000472">
    <property type="entry name" value="Uncharacterized protein, isoform A"/>
    <property type="match status" value="3"/>
</dbReference>
<feature type="domain" description="EGF-like" evidence="10">
    <location>
        <begin position="872"/>
        <end position="907"/>
    </location>
</feature>
<comment type="caution">
    <text evidence="6">Lacks conserved residue(s) required for the propagation of feature annotation.</text>
</comment>
<feature type="disulfide bond" evidence="6">
    <location>
        <begin position="275"/>
        <end position="284"/>
    </location>
</feature>
<dbReference type="Pfam" id="PF12661">
    <property type="entry name" value="hEGF"/>
    <property type="match status" value="4"/>
</dbReference>